<dbReference type="PANTHER" id="PTHR35007:SF4">
    <property type="entry name" value="CONSERVED TRANSMEMBRANE PROTEIN-RELATED"/>
    <property type="match status" value="1"/>
</dbReference>
<keyword evidence="2" id="KW-1133">Transmembrane helix</keyword>
<proteinExistence type="predicted"/>
<feature type="compositionally biased region" description="Low complexity" evidence="1">
    <location>
        <begin position="278"/>
        <end position="290"/>
    </location>
</feature>
<organism evidence="3 4">
    <name type="scientific">Micromonospora echinaurantiaca</name>
    <dbReference type="NCBI Taxonomy" id="47857"/>
    <lineage>
        <taxon>Bacteria</taxon>
        <taxon>Bacillati</taxon>
        <taxon>Actinomycetota</taxon>
        <taxon>Actinomycetes</taxon>
        <taxon>Micromonosporales</taxon>
        <taxon>Micromonosporaceae</taxon>
        <taxon>Micromonospora</taxon>
    </lineage>
</organism>
<protein>
    <recommendedName>
        <fullName evidence="5">Tight adherence protein B</fullName>
    </recommendedName>
</protein>
<sequence length="530" mass="53597">MSAGYWPLVALLATGSVLLAGLLRRSRLGRRVPISPDRPTTARPDDPLLDWVAELRGPAGGVDDDTPVRRQLPALPARHVARRTALARPAGALAAQSRPAAGPPPAAARPIGSPRPPGRRDPRRPAGPVEPPTATAVERRPEASTNPSRHLGAGWHRVEAVVVAAPRRALLLAALIGAGLGVLLGGPVAGVALAGYGWLGARALVRRQAARQADRLRRKRLDQLCGLAADLRAGLPVLVAAERLGLTATGQTSDAPVWASAGPDQTGTGAASHPRSTRVAGRAAVRVGRAAGRDRAAPPAPCQPVTNTGPGRAPLRTGAGGSSASALAGEVLPVADAGPPANGPAGWPVIDGAERVSFPPVPHAPGWSAVGSEPTSTVDAASGPGSCEPVVEPAGAESRRDGPGRRRPRAGEEPSEPDRLLRLALAAVRLADRTGAPLAELVERIEADARSTDRGLAAAAAQAAGARATAWLLAALPLGGVGLGYGIGVDPVAVLLHTPIGGTCAVAAIVLQVAGLLWTERLGGTPGRAG</sequence>
<dbReference type="EMBL" id="LT607750">
    <property type="protein sequence ID" value="SCG80161.1"/>
    <property type="molecule type" value="Genomic_DNA"/>
</dbReference>
<feature type="region of interest" description="Disordered" evidence="1">
    <location>
        <begin position="253"/>
        <end position="324"/>
    </location>
</feature>
<reference evidence="3 4" key="1">
    <citation type="submission" date="2016-06" db="EMBL/GenBank/DDBJ databases">
        <authorList>
            <person name="Kjaerup R.B."/>
            <person name="Dalgaard T.S."/>
            <person name="Juul-Madsen H.R."/>
        </authorList>
    </citation>
    <scope>NUCLEOTIDE SEQUENCE [LARGE SCALE GENOMIC DNA]</scope>
    <source>
        <strain evidence="3 4">DSM 43904</strain>
    </source>
</reference>
<accession>A0A1C5KC36</accession>
<gene>
    <name evidence="3" type="ORF">GA0070609_6281</name>
</gene>
<feature type="region of interest" description="Disordered" evidence="1">
    <location>
        <begin position="89"/>
        <end position="151"/>
    </location>
</feature>
<evidence type="ECO:0000256" key="1">
    <source>
        <dbReference type="SAM" id="MobiDB-lite"/>
    </source>
</evidence>
<dbReference type="AlphaFoldDB" id="A0A1C5KC36"/>
<keyword evidence="2" id="KW-0472">Membrane</keyword>
<feature type="transmembrane region" description="Helical" evidence="2">
    <location>
        <begin position="470"/>
        <end position="488"/>
    </location>
</feature>
<evidence type="ECO:0000313" key="3">
    <source>
        <dbReference type="EMBL" id="SCG80161.1"/>
    </source>
</evidence>
<feature type="transmembrane region" description="Helical" evidence="2">
    <location>
        <begin position="170"/>
        <end position="199"/>
    </location>
</feature>
<dbReference type="PANTHER" id="PTHR35007">
    <property type="entry name" value="INTEGRAL MEMBRANE PROTEIN-RELATED"/>
    <property type="match status" value="1"/>
</dbReference>
<keyword evidence="2" id="KW-0812">Transmembrane</keyword>
<feature type="compositionally biased region" description="Basic and acidic residues" evidence="1">
    <location>
        <begin position="397"/>
        <end position="418"/>
    </location>
</feature>
<evidence type="ECO:0008006" key="5">
    <source>
        <dbReference type="Google" id="ProtNLM"/>
    </source>
</evidence>
<feature type="transmembrane region" description="Helical" evidence="2">
    <location>
        <begin position="494"/>
        <end position="518"/>
    </location>
</feature>
<dbReference type="Proteomes" id="UP000198217">
    <property type="component" value="Chromosome I"/>
</dbReference>
<name>A0A1C5KC36_9ACTN</name>
<evidence type="ECO:0000313" key="4">
    <source>
        <dbReference type="Proteomes" id="UP000198217"/>
    </source>
</evidence>
<feature type="region of interest" description="Disordered" evidence="1">
    <location>
        <begin position="364"/>
        <end position="418"/>
    </location>
</feature>
<evidence type="ECO:0000256" key="2">
    <source>
        <dbReference type="SAM" id="Phobius"/>
    </source>
</evidence>
<keyword evidence="4" id="KW-1185">Reference proteome</keyword>
<feature type="compositionally biased region" description="Low complexity" evidence="1">
    <location>
        <begin position="89"/>
        <end position="100"/>
    </location>
</feature>